<organism evidence="2 3">
    <name type="scientific">Pleuronectes platessa</name>
    <name type="common">European plaice</name>
    <dbReference type="NCBI Taxonomy" id="8262"/>
    <lineage>
        <taxon>Eukaryota</taxon>
        <taxon>Metazoa</taxon>
        <taxon>Chordata</taxon>
        <taxon>Craniata</taxon>
        <taxon>Vertebrata</taxon>
        <taxon>Euteleostomi</taxon>
        <taxon>Actinopterygii</taxon>
        <taxon>Neopterygii</taxon>
        <taxon>Teleostei</taxon>
        <taxon>Neoteleostei</taxon>
        <taxon>Acanthomorphata</taxon>
        <taxon>Carangaria</taxon>
        <taxon>Pleuronectiformes</taxon>
        <taxon>Pleuronectoidei</taxon>
        <taxon>Pleuronectidae</taxon>
        <taxon>Pleuronectes</taxon>
    </lineage>
</organism>
<comment type="caution">
    <text evidence="2">The sequence shown here is derived from an EMBL/GenBank/DDBJ whole genome shotgun (WGS) entry which is preliminary data.</text>
</comment>
<accession>A0A9N7TTX5</accession>
<reference evidence="2" key="1">
    <citation type="submission" date="2020-03" db="EMBL/GenBank/DDBJ databases">
        <authorList>
            <person name="Weist P."/>
        </authorList>
    </citation>
    <scope>NUCLEOTIDE SEQUENCE</scope>
</reference>
<dbReference type="EMBL" id="CADEAL010000364">
    <property type="protein sequence ID" value="CAB1419091.1"/>
    <property type="molecule type" value="Genomic_DNA"/>
</dbReference>
<dbReference type="Proteomes" id="UP001153269">
    <property type="component" value="Unassembled WGS sequence"/>
</dbReference>
<name>A0A9N7TTX5_PLEPL</name>
<dbReference type="AlphaFoldDB" id="A0A9N7TTX5"/>
<proteinExistence type="predicted"/>
<evidence type="ECO:0000313" key="3">
    <source>
        <dbReference type="Proteomes" id="UP001153269"/>
    </source>
</evidence>
<gene>
    <name evidence="2" type="ORF">PLEPLA_LOCUS6919</name>
</gene>
<feature type="region of interest" description="Disordered" evidence="1">
    <location>
        <begin position="1"/>
        <end position="44"/>
    </location>
</feature>
<evidence type="ECO:0000256" key="1">
    <source>
        <dbReference type="SAM" id="MobiDB-lite"/>
    </source>
</evidence>
<protein>
    <submittedName>
        <fullName evidence="2">Uncharacterized protein</fullName>
    </submittedName>
</protein>
<feature type="compositionally biased region" description="Polar residues" evidence="1">
    <location>
        <begin position="23"/>
        <end position="35"/>
    </location>
</feature>
<evidence type="ECO:0000313" key="2">
    <source>
        <dbReference type="EMBL" id="CAB1419091.1"/>
    </source>
</evidence>
<feature type="compositionally biased region" description="Basic and acidic residues" evidence="1">
    <location>
        <begin position="9"/>
        <end position="19"/>
    </location>
</feature>
<keyword evidence="3" id="KW-1185">Reference proteome</keyword>
<sequence length="103" mass="11741">MRGIGHTVHLPDEESEPCHELLSSAQRTEQQGNEQLNRKGYEAAHPKTRSHFWKEKSYSVCITLDCGTFGTSHGMERMLVQATEGSLFVSWHRAPDICVEKER</sequence>